<dbReference type="InterPro" id="IPR041586">
    <property type="entry name" value="PsrA_TetR_C"/>
</dbReference>
<dbReference type="EMBL" id="CP163442">
    <property type="protein sequence ID" value="XDQ50075.1"/>
    <property type="molecule type" value="Genomic_DNA"/>
</dbReference>
<name>A0AB39R8M9_9ACTN</name>
<reference evidence="2" key="1">
    <citation type="submission" date="2024-07" db="EMBL/GenBank/DDBJ databases">
        <authorList>
            <person name="Yu S.T."/>
        </authorList>
    </citation>
    <scope>NUCLEOTIDE SEQUENCE</scope>
    <source>
        <strain evidence="2">R39</strain>
        <plasmid evidence="2">unnamed1</plasmid>
    </source>
</reference>
<gene>
    <name evidence="2" type="ORF">AB5J52_49110</name>
</gene>
<feature type="domain" description="PsrA tetracyclin repressor-like C-terminal" evidence="1">
    <location>
        <begin position="94"/>
        <end position="204"/>
    </location>
</feature>
<sequence length="226" mass="25184">MGRAACAARADTAREMILTTAERLFVEHRIPMCANHQSGEPPTPSVLGAVGYHFGTKTDLARAIERTHGERIERKRLQMLAETDGSDVRDWVACLVKPVTEHLTDLGNPSWYARFCAQRMTDPARRGFPDREPHLSPALQRIFEGLRQCGTDLPAEVHAERSDMALQLIVHRCAERERTLAENASSSCPDWYDMATTLIDAIVGLWLAPVSSRLRERTGPGAVKAR</sequence>
<dbReference type="RefSeq" id="WP_369228599.1">
    <property type="nucleotide sequence ID" value="NZ_CP163442.1"/>
</dbReference>
<dbReference type="Pfam" id="PF17939">
    <property type="entry name" value="TetR_C_30"/>
    <property type="match status" value="1"/>
</dbReference>
<protein>
    <submittedName>
        <fullName evidence="2">TetR family transcriptional regulator</fullName>
    </submittedName>
</protein>
<evidence type="ECO:0000313" key="2">
    <source>
        <dbReference type="EMBL" id="XDQ50075.1"/>
    </source>
</evidence>
<dbReference type="Gene3D" id="1.10.357.10">
    <property type="entry name" value="Tetracycline Repressor, domain 2"/>
    <property type="match status" value="1"/>
</dbReference>
<organism evidence="2">
    <name type="scientific">Streptomyces sp. R39</name>
    <dbReference type="NCBI Taxonomy" id="3238631"/>
    <lineage>
        <taxon>Bacteria</taxon>
        <taxon>Bacillati</taxon>
        <taxon>Actinomycetota</taxon>
        <taxon>Actinomycetes</taxon>
        <taxon>Kitasatosporales</taxon>
        <taxon>Streptomycetaceae</taxon>
        <taxon>Streptomyces</taxon>
    </lineage>
</organism>
<evidence type="ECO:0000259" key="1">
    <source>
        <dbReference type="Pfam" id="PF17939"/>
    </source>
</evidence>
<accession>A0AB39R8M9</accession>
<dbReference type="AlphaFoldDB" id="A0AB39R8M9"/>
<geneLocation type="plasmid" evidence="2">
    <name>unnamed1</name>
</geneLocation>
<proteinExistence type="predicted"/>
<keyword evidence="2" id="KW-0614">Plasmid</keyword>